<dbReference type="GeneID" id="26902863"/>
<dbReference type="InterPro" id="IPR004241">
    <property type="entry name" value="Atg8-like"/>
</dbReference>
<proteinExistence type="inferred from homology"/>
<dbReference type="EMBL" id="LGTL01000004">
    <property type="protein sequence ID" value="KPA82797.1"/>
    <property type="molecule type" value="Genomic_DNA"/>
</dbReference>
<dbReference type="EMBL" id="LGTL01000004">
    <property type="protein sequence ID" value="KPA82803.1"/>
    <property type="molecule type" value="Genomic_DNA"/>
</dbReference>
<comment type="similarity">
    <text evidence="2">Belongs to the ATG8 family.</text>
</comment>
<dbReference type="EMBL" id="LGTL01000004">
    <property type="protein sequence ID" value="KPA82795.1"/>
    <property type="molecule type" value="Genomic_DNA"/>
</dbReference>
<evidence type="ECO:0000313" key="8">
    <source>
        <dbReference type="EMBL" id="KPA82788.1"/>
    </source>
</evidence>
<dbReference type="RefSeq" id="XP_015661220.1">
    <property type="nucleotide sequence ID" value="XM_015799618.1"/>
</dbReference>
<dbReference type="GeneID" id="26902861"/>
<dbReference type="RefSeq" id="XP_015661228.1">
    <property type="nucleotide sequence ID" value="XM_015799626.1"/>
</dbReference>
<dbReference type="EMBL" id="LGTL01000004">
    <property type="protein sequence ID" value="KPA82802.1"/>
    <property type="molecule type" value="Genomic_DNA"/>
</dbReference>
<dbReference type="EMBL" id="LGTL01000004">
    <property type="protein sequence ID" value="KPA82798.1"/>
    <property type="molecule type" value="Genomic_DNA"/>
</dbReference>
<dbReference type="EMBL" id="LGTL01000004">
    <property type="protein sequence ID" value="KPA82794.1"/>
    <property type="molecule type" value="Genomic_DNA"/>
</dbReference>
<dbReference type="GeneID" id="26902867"/>
<dbReference type="VEuPathDB" id="TriTrypDB:LpyrH10_04_1150"/>
<evidence type="ECO:0000313" key="7">
    <source>
        <dbReference type="EMBL" id="KPA82784.1"/>
    </source>
</evidence>
<dbReference type="RefSeq" id="XP_015661233.1">
    <property type="nucleotide sequence ID" value="XM_015799631.1"/>
</dbReference>
<evidence type="ECO:0000256" key="1">
    <source>
        <dbReference type="ARBA" id="ARBA00004370"/>
    </source>
</evidence>
<dbReference type="SUPFAM" id="SSF54236">
    <property type="entry name" value="Ubiquitin-like"/>
    <property type="match status" value="1"/>
</dbReference>
<evidence type="ECO:0000256" key="3">
    <source>
        <dbReference type="ARBA" id="ARBA00023136"/>
    </source>
</evidence>
<evidence type="ECO:0000313" key="13">
    <source>
        <dbReference type="EMBL" id="KPA82802.1"/>
    </source>
</evidence>
<dbReference type="EMBL" id="LGTL01000004">
    <property type="protein sequence ID" value="KPA82791.1"/>
    <property type="molecule type" value="Genomic_DNA"/>
</dbReference>
<evidence type="ECO:0000256" key="5">
    <source>
        <dbReference type="PIRSR" id="PIRSR604241-50"/>
    </source>
</evidence>
<dbReference type="RefSeq" id="XP_015661236.1">
    <property type="nucleotide sequence ID" value="XM_015799634.1"/>
</dbReference>
<dbReference type="RefSeq" id="XP_015661231.1">
    <property type="nucleotide sequence ID" value="XM_015799629.1"/>
</dbReference>
<dbReference type="VEuPathDB" id="TriTrypDB:LpyrH10_04_1200"/>
<dbReference type="VEuPathDB" id="TriTrypDB:LpyrH10_04_1280"/>
<dbReference type="EMBL" id="LGTL01000004">
    <property type="protein sequence ID" value="KPA82792.1"/>
    <property type="molecule type" value="Genomic_DNA"/>
</dbReference>
<dbReference type="Proteomes" id="UP000037923">
    <property type="component" value="Unassembled WGS sequence"/>
</dbReference>
<dbReference type="EMBL" id="LGTL01000004">
    <property type="protein sequence ID" value="KPA82784.1"/>
    <property type="molecule type" value="Genomic_DNA"/>
</dbReference>
<dbReference type="VEuPathDB" id="TriTrypDB:LpyrH10_04_1170"/>
<evidence type="ECO:0000313" key="11">
    <source>
        <dbReference type="EMBL" id="KPA82797.1"/>
    </source>
</evidence>
<name>A0A0N0DXB5_LEPPY</name>
<dbReference type="EMBL" id="LGTL01000004">
    <property type="protein sequence ID" value="KPA82785.1"/>
    <property type="molecule type" value="Genomic_DNA"/>
</dbReference>
<dbReference type="RefSeq" id="XP_015661242.1">
    <property type="nucleotide sequence ID" value="XM_015799640.1"/>
</dbReference>
<dbReference type="OrthoDB" id="261451at2759"/>
<dbReference type="VEuPathDB" id="TriTrypDB:LpyrH10_04_1260"/>
<dbReference type="GeneID" id="26902869"/>
<dbReference type="EMBL" id="LGTL01000004">
    <property type="protein sequence ID" value="KPA82800.1"/>
    <property type="molecule type" value="Genomic_DNA"/>
</dbReference>
<gene>
    <name evidence="6" type="ORF">ABB37_02565</name>
    <name evidence="7" type="ORF">ABB37_02567</name>
    <name evidence="8" type="ORF">ABB37_02570</name>
    <name evidence="9" type="ORF">ABB37_02572</name>
    <name evidence="10" type="ORF">ABB37_02574</name>
    <name evidence="11" type="ORF">ABB37_02576</name>
    <name evidence="12" type="ORF">ABB37_02578</name>
    <name evidence="13" type="ORF">ABB37_02580</name>
</gene>
<dbReference type="Gene3D" id="3.10.20.90">
    <property type="entry name" value="Phosphatidylinositol 3-kinase Catalytic Subunit, Chain A, domain 1"/>
    <property type="match status" value="1"/>
</dbReference>
<dbReference type="Pfam" id="PF02991">
    <property type="entry name" value="ATG8"/>
    <property type="match status" value="1"/>
</dbReference>
<accession>A0A0N0DXB5</accession>
<keyword evidence="14" id="KW-1185">Reference proteome</keyword>
<protein>
    <submittedName>
        <fullName evidence="10">ATG8/AUT7/APG8/PAZ2 putative (ATG8A.2)</fullName>
    </submittedName>
</protein>
<dbReference type="RefSeq" id="XP_015661227.1">
    <property type="nucleotide sequence ID" value="XM_015799625.1"/>
</dbReference>
<dbReference type="RefSeq" id="XP_015661239.1">
    <property type="nucleotide sequence ID" value="XM_015799637.1"/>
</dbReference>
<dbReference type="RefSeq" id="XP_015661230.1">
    <property type="nucleotide sequence ID" value="XM_015799628.1"/>
</dbReference>
<organism evidence="10 14">
    <name type="scientific">Leptomonas pyrrhocoris</name>
    <name type="common">Firebug parasite</name>
    <dbReference type="NCBI Taxonomy" id="157538"/>
    <lineage>
        <taxon>Eukaryota</taxon>
        <taxon>Discoba</taxon>
        <taxon>Euglenozoa</taxon>
        <taxon>Kinetoplastea</taxon>
        <taxon>Metakinetoplastina</taxon>
        <taxon>Trypanosomatida</taxon>
        <taxon>Trypanosomatidae</taxon>
        <taxon>Leishmaniinae</taxon>
        <taxon>Leptomonas</taxon>
    </lineage>
</organism>
<dbReference type="RefSeq" id="XP_015661237.1">
    <property type="nucleotide sequence ID" value="XM_015799635.1"/>
</dbReference>
<evidence type="ECO:0000313" key="12">
    <source>
        <dbReference type="EMBL" id="KPA82800.1"/>
    </source>
</evidence>
<dbReference type="VEuPathDB" id="TriTrypDB:LpyrH10_04_1220"/>
<dbReference type="EMBL" id="LGTL01000004">
    <property type="protein sequence ID" value="KPA82789.1"/>
    <property type="molecule type" value="Genomic_DNA"/>
</dbReference>
<sequence>MSYAKSVAVSVRTAECRRLQQEHPNEIPVVMEGPNGRVHFLTVPHDATAATLEVAVRSAAAITGKKLGIVVRGCSPAPSTAMADLYDACRCEDGFLYVAFRGEGAMGARNIYCVGNTGRYLEDIENNPDLFGSYTA</sequence>
<dbReference type="VEuPathDB" id="TriTrypDB:LpyrH10_04_1300"/>
<dbReference type="EMBL" id="LGTL01000004">
    <property type="protein sequence ID" value="KPA82781.1"/>
    <property type="molecule type" value="Genomic_DNA"/>
</dbReference>
<dbReference type="RefSeq" id="XP_015661223.1">
    <property type="nucleotide sequence ID" value="XM_015799621.1"/>
</dbReference>
<dbReference type="GeneID" id="26902871"/>
<dbReference type="GeneID" id="26902856"/>
<dbReference type="InterPro" id="IPR029071">
    <property type="entry name" value="Ubiquitin-like_domsf"/>
</dbReference>
<dbReference type="GeneID" id="26902865"/>
<evidence type="ECO:0000313" key="10">
    <source>
        <dbReference type="EMBL" id="KPA82795.1"/>
    </source>
</evidence>
<evidence type="ECO:0000256" key="2">
    <source>
        <dbReference type="ARBA" id="ARBA00007293"/>
    </source>
</evidence>
<evidence type="ECO:0000256" key="4">
    <source>
        <dbReference type="ARBA" id="ARBA00023288"/>
    </source>
</evidence>
<dbReference type="RefSeq" id="XP_015661224.1">
    <property type="nucleotide sequence ID" value="XM_015799622.1"/>
</dbReference>
<keyword evidence="4 5" id="KW-0449">Lipoprotein</keyword>
<dbReference type="VEuPathDB" id="TriTrypDB:LpyrH10_04_1240"/>
<feature type="lipid moiety-binding region" description="Phosphatidylserine amidated glycine; alternate" evidence="5">
    <location>
        <position position="107"/>
    </location>
</feature>
<evidence type="ECO:0000313" key="9">
    <source>
        <dbReference type="EMBL" id="KPA82791.1"/>
    </source>
</evidence>
<dbReference type="AlphaFoldDB" id="A0A0N0DXB5"/>
<dbReference type="RefSeq" id="XP_015661221.1">
    <property type="nucleotide sequence ID" value="XM_015799619.1"/>
</dbReference>
<dbReference type="GO" id="GO:0016020">
    <property type="term" value="C:membrane"/>
    <property type="evidence" value="ECO:0007669"/>
    <property type="project" value="UniProtKB-SubCell"/>
</dbReference>
<comment type="subcellular location">
    <subcellularLocation>
        <location evidence="1">Membrane</location>
    </subcellularLocation>
</comment>
<evidence type="ECO:0000313" key="6">
    <source>
        <dbReference type="EMBL" id="KPA82781.1"/>
    </source>
</evidence>
<comment type="caution">
    <text evidence="10">The sequence shown here is derived from an EMBL/GenBank/DDBJ whole genome shotgun (WGS) entry which is preliminary data.</text>
</comment>
<dbReference type="RefSeq" id="XP_015661234.1">
    <property type="nucleotide sequence ID" value="XM_015799632.1"/>
</dbReference>
<dbReference type="RefSeq" id="XP_015661241.1">
    <property type="nucleotide sequence ID" value="XM_015799639.1"/>
</dbReference>
<keyword evidence="3" id="KW-0472">Membrane</keyword>
<evidence type="ECO:0000313" key="14">
    <source>
        <dbReference type="Proteomes" id="UP000037923"/>
    </source>
</evidence>
<dbReference type="GeneID" id="26902858"/>
<dbReference type="EMBL" id="LGTL01000004">
    <property type="protein sequence ID" value="KPA82788.1"/>
    <property type="molecule type" value="Genomic_DNA"/>
</dbReference>
<dbReference type="EMBL" id="LGTL01000004">
    <property type="protein sequence ID" value="KPA82782.1"/>
    <property type="molecule type" value="Genomic_DNA"/>
</dbReference>
<reference evidence="10 14" key="1">
    <citation type="submission" date="2015-07" db="EMBL/GenBank/DDBJ databases">
        <title>High-quality genome of monoxenous trypanosomatid Leptomonas pyrrhocoris.</title>
        <authorList>
            <person name="Flegontov P."/>
            <person name="Butenko A."/>
            <person name="Firsov S."/>
            <person name="Vlcek C."/>
            <person name="Logacheva M.D."/>
            <person name="Field M."/>
            <person name="Filatov D."/>
            <person name="Flegontova O."/>
            <person name="Gerasimov E."/>
            <person name="Jackson A.P."/>
            <person name="Kelly S."/>
            <person name="Opperdoes F."/>
            <person name="O'Reilly A."/>
            <person name="Votypka J."/>
            <person name="Yurchenko V."/>
            <person name="Lukes J."/>
        </authorList>
    </citation>
    <scope>NUCLEOTIDE SEQUENCE [LARGE SCALE GENOMIC DNA]</scope>
    <source>
        <strain evidence="10">H10</strain>
    </source>
</reference>